<gene>
    <name evidence="3" type="ORF">PYX00_001413</name>
</gene>
<dbReference type="PANTHER" id="PTHR22427">
    <property type="entry name" value="GH15728P"/>
    <property type="match status" value="1"/>
</dbReference>
<feature type="region of interest" description="Disordered" evidence="1">
    <location>
        <begin position="1"/>
        <end position="20"/>
    </location>
</feature>
<feature type="compositionally biased region" description="Basic and acidic residues" evidence="1">
    <location>
        <begin position="2088"/>
        <end position="2106"/>
    </location>
</feature>
<evidence type="ECO:0000259" key="2">
    <source>
        <dbReference type="PROSITE" id="PS50097"/>
    </source>
</evidence>
<feature type="compositionally biased region" description="Basic and acidic residues" evidence="1">
    <location>
        <begin position="1966"/>
        <end position="1985"/>
    </location>
</feature>
<dbReference type="CDD" id="cd14733">
    <property type="entry name" value="BACK"/>
    <property type="match status" value="1"/>
</dbReference>
<dbReference type="InterPro" id="IPR043225">
    <property type="entry name" value="BACK_BTBD8"/>
</dbReference>
<feature type="region of interest" description="Disordered" evidence="1">
    <location>
        <begin position="1339"/>
        <end position="1389"/>
    </location>
</feature>
<dbReference type="SUPFAM" id="SSF54695">
    <property type="entry name" value="POZ domain"/>
    <property type="match status" value="1"/>
</dbReference>
<name>A0AAW2IE20_9NEOP</name>
<feature type="compositionally biased region" description="Polar residues" evidence="1">
    <location>
        <begin position="1816"/>
        <end position="1830"/>
    </location>
</feature>
<feature type="compositionally biased region" description="Polar residues" evidence="1">
    <location>
        <begin position="330"/>
        <end position="369"/>
    </location>
</feature>
<dbReference type="SMART" id="SM00225">
    <property type="entry name" value="BTB"/>
    <property type="match status" value="1"/>
</dbReference>
<dbReference type="Gene3D" id="3.30.710.10">
    <property type="entry name" value="Potassium Channel Kv1.1, Chain A"/>
    <property type="match status" value="2"/>
</dbReference>
<feature type="region of interest" description="Disordered" evidence="1">
    <location>
        <begin position="1790"/>
        <end position="1938"/>
    </location>
</feature>
<feature type="compositionally biased region" description="Basic and acidic residues" evidence="1">
    <location>
        <begin position="1067"/>
        <end position="1091"/>
    </location>
</feature>
<sequence>MAKGTIARGTSGYRKDEQTRKSDAKLSQKLQTELESAILRLFESTEYCDVELIAESNSVLTHSCILQARVARFYHFLVTECQVLKKDGFSTFVVYNISFISLRNFVEKIYKNIDLSELEECMLRRLYGKEIDIKEESNAKTPLKKSNSYLDTLTPETDLFYTPKCSPSEIQKAFCQTYCDSPIKRTDSDITSYYKIVSVDDIQIDERTDQLPENAKDEEHLEKELAEQEELFLSFKSIFSKVNKEKPNSQQGCHLAKKKESPRPKRKVQTNVISSDAKVKAKLPLWRPNTVGVGERNNLLKKNSAADSSSPRRKLEVYSGSLLQEARKLSSCSEMDVSTTGADSGLETSSSCQPEASPRENTVSETSGVDLTEAAFNEEIPHDEETESTKPAESIHSSSSSDVGTWDANDESRAGSNDKEFKSSVIDGFERSDKVTYDENGFCQDTLNEEEIARLDAMEKNIRECETFLDRERQIFYCFDNNPVIESGANGSLKTSLNSDQTISVLESVKDVILQNKLIYSDNDDVERENNNISSGGAITNDCDKLVNIAESEDSRVLDNCDSVSDSDIVCKNLINNEHSDRSYSVLDINNSRENDNCGSGAYKLNAKEILQMTTPPCSPRQICKPPLGDYSERKSELIFPDVKSNSSVTPAVNNYFIDASSLLDEDEIISPPVSLLSFKTTGREVEDSKQDEEAVTDQSLSNGEHEKLLQIQEERRQGDLIFKNSIPHFSRHEVQNPDEVMGRFESSLNPRTDDSEQVVPSADIDEELSYVTGEEIRPVEEYMAYSLPVTLPSDFMTPKEEMEEPELECSGPDGPAKKLDAESLPIVSGGLVPEDFSTTVSHVSSPHLRRRNESAPILSGGSDYVEEEKKKERKPSVSHGEAWVVSFTDDKPRRRRQTTTTTTSESDLESLELNNESLDNEKQAGTELKEISLRDAQSPNAKEANNEEKFNQRTSNPVEKSASLGYFIEFSKKDDSKQPEHEEEETNKTKQNGKKNMFSMFIDMKDDDKVLQEKTVPSFERQNTYDKEPEVLDEGVKKPFYMFIESDSPAVRRKFSQQSVPRKVLKSFDESSDRANGKKRIGGDLEEKVSKNFKGSSQSLLETSIRSESPEKEPKSTQVRHSKLPLPLCKSSSLSSVNGDARMVVWSEKKEQKTENSSGETWLRTNDIQITYKGRRDGSSDSDDFYLKKGSTFVIPEESSKVHRKSKKPGSGFHLRTVEEAKSPFKCPEERDSGVIVTEESDDSFVKLSDMDNYKNPYLESGRKKPNANAMSQSIPENGWVESKPFPKVGENDNLMSRSSIGTGLVKSSSGTAFPSDKNVSRSLSRLFPNLNLSNSFGRKSTGNVSSKQDTDPSDTQGSEVSEMSSMQSSIEPSGLETSTETDVSCHNGTSRLGEDLLRMFLEEISPDVVVEVGGRRMKAHKCILSSRCQYFAAMLSGGWVESAGNVISLQGFSYNSVHFALCHIYSGENRIPDSLNIIELATLADMLCLEGLKEVISHTLKVKYCHCFHLPCDECHVGVLDCLPVAAAYGLDDLYRKCLRWITKHFVKIWPSKTFASLPKELLDKCYQHHVVHMTVENVLDTILNIDTVRGSLPNVRWSETISRLVTKLHDAAVKYIADHFSSILTSDNFLALGKEAGWSVGRLEDSLMKATKCLPPEQACWSHARLHRILTVAKGPDPPSEMDWNGNFIDLLQCISGHVENSLIKQAPRAAKSKAWRQMEPELRSKIQERACLVLPDDTQSPKLKRTSSVKRESRQNNISSSAARTNSRNLEIRNMKIAMTQQANRTASLGRLQHSEQRSTSKEPRSLKPVPASTTVRKVESVTGSAKKTVAGVPETKKVTPSRFMDVKSRYLEPKSPQRTVTEKPTNVANLRRSTRPLSSSDSSRNCSPLNANPQNRTGANARQHRDSVVSTESATSCDGKRDRSYASARCDTPSAKTLSRLTADDNMSTDSLFTDSLYSEKDATTKKCDDSKLKGKENVRKTPAKPASNLAKAPQPNPRRFENSTTAYKSPVAKKIMPSASETKIVPPKRFPTARTTNVMNQKASPGRASLASPRNVTNRNLNQKTTAKYDPNVINGNTVKMKKEVDSENNKNSIKDDKRPSTVSRSGTFLKDEPTILKKPQTENIESGF</sequence>
<accession>A0AAW2IE20</accession>
<protein>
    <recommendedName>
        <fullName evidence="2">BTB domain-containing protein</fullName>
    </recommendedName>
</protein>
<evidence type="ECO:0000313" key="3">
    <source>
        <dbReference type="EMBL" id="KAL0279978.1"/>
    </source>
</evidence>
<feature type="compositionally biased region" description="Low complexity" evidence="1">
    <location>
        <begin position="1874"/>
        <end position="1895"/>
    </location>
</feature>
<feature type="compositionally biased region" description="Polar residues" evidence="1">
    <location>
        <begin position="1339"/>
        <end position="1359"/>
    </location>
</feature>
<feature type="region of interest" description="Disordered" evidence="1">
    <location>
        <begin position="1740"/>
        <end position="1774"/>
    </location>
</feature>
<feature type="region of interest" description="Disordered" evidence="1">
    <location>
        <begin position="329"/>
        <end position="419"/>
    </location>
</feature>
<feature type="region of interest" description="Disordered" evidence="1">
    <location>
        <begin position="1054"/>
        <end position="1126"/>
    </location>
</feature>
<dbReference type="Pfam" id="PF00651">
    <property type="entry name" value="BTB"/>
    <property type="match status" value="1"/>
</dbReference>
<feature type="region of interest" description="Disordered" evidence="1">
    <location>
        <begin position="801"/>
        <end position="997"/>
    </location>
</feature>
<feature type="region of interest" description="Disordered" evidence="1">
    <location>
        <begin position="685"/>
        <end position="705"/>
    </location>
</feature>
<feature type="compositionally biased region" description="Polar residues" evidence="1">
    <location>
        <begin position="1094"/>
        <end position="1108"/>
    </location>
</feature>
<feature type="region of interest" description="Disordered" evidence="1">
    <location>
        <begin position="1198"/>
        <end position="1218"/>
    </location>
</feature>
<dbReference type="Pfam" id="PF26017">
    <property type="entry name" value="BACK_BTBD8"/>
    <property type="match status" value="1"/>
</dbReference>
<reference evidence="3" key="1">
    <citation type="journal article" date="2024" name="Gigascience">
        <title>Chromosome-level genome of the poultry shaft louse Menopon gallinae provides insight into the host-switching and adaptive evolution of parasitic lice.</title>
        <authorList>
            <person name="Xu Y."/>
            <person name="Ma L."/>
            <person name="Liu S."/>
            <person name="Liang Y."/>
            <person name="Liu Q."/>
            <person name="He Z."/>
            <person name="Tian L."/>
            <person name="Duan Y."/>
            <person name="Cai W."/>
            <person name="Li H."/>
            <person name="Song F."/>
        </authorList>
    </citation>
    <scope>NUCLEOTIDE SEQUENCE</scope>
    <source>
        <strain evidence="3">Cailab_2023a</strain>
    </source>
</reference>
<feature type="region of interest" description="Disordered" evidence="1">
    <location>
        <begin position="245"/>
        <end position="269"/>
    </location>
</feature>
<dbReference type="CDD" id="cd18490">
    <property type="entry name" value="BACK_BTBD8"/>
    <property type="match status" value="1"/>
</dbReference>
<feature type="compositionally biased region" description="Basic and acidic residues" evidence="1">
    <location>
        <begin position="410"/>
        <end position="419"/>
    </location>
</feature>
<feature type="compositionally biased region" description="Polar residues" evidence="1">
    <location>
        <begin position="389"/>
        <end position="403"/>
    </location>
</feature>
<feature type="compositionally biased region" description="Low complexity" evidence="1">
    <location>
        <begin position="899"/>
        <end position="918"/>
    </location>
</feature>
<feature type="region of interest" description="Disordered" evidence="1">
    <location>
        <begin position="1258"/>
        <end position="1320"/>
    </location>
</feature>
<organism evidence="3">
    <name type="scientific">Menopon gallinae</name>
    <name type="common">poultry shaft louse</name>
    <dbReference type="NCBI Taxonomy" id="328185"/>
    <lineage>
        <taxon>Eukaryota</taxon>
        <taxon>Metazoa</taxon>
        <taxon>Ecdysozoa</taxon>
        <taxon>Arthropoda</taxon>
        <taxon>Hexapoda</taxon>
        <taxon>Insecta</taxon>
        <taxon>Pterygota</taxon>
        <taxon>Neoptera</taxon>
        <taxon>Paraneoptera</taxon>
        <taxon>Psocodea</taxon>
        <taxon>Troctomorpha</taxon>
        <taxon>Phthiraptera</taxon>
        <taxon>Amblycera</taxon>
        <taxon>Menoponidae</taxon>
        <taxon>Menopon</taxon>
    </lineage>
</organism>
<feature type="compositionally biased region" description="Polar residues" evidence="1">
    <location>
        <begin position="1377"/>
        <end position="1389"/>
    </location>
</feature>
<dbReference type="EMBL" id="JARGDH010000001">
    <property type="protein sequence ID" value="KAL0279978.1"/>
    <property type="molecule type" value="Genomic_DNA"/>
</dbReference>
<feature type="region of interest" description="Disordered" evidence="1">
    <location>
        <begin position="1966"/>
        <end position="2015"/>
    </location>
</feature>
<feature type="domain" description="BTB" evidence="2">
    <location>
        <begin position="1408"/>
        <end position="1475"/>
    </location>
</feature>
<dbReference type="InterPro" id="IPR011333">
    <property type="entry name" value="SKP1/BTB/POZ_sf"/>
</dbReference>
<dbReference type="PANTHER" id="PTHR22427:SF7">
    <property type="entry name" value="GH15728P"/>
    <property type="match status" value="1"/>
</dbReference>
<evidence type="ECO:0000256" key="1">
    <source>
        <dbReference type="SAM" id="MobiDB-lite"/>
    </source>
</evidence>
<feature type="compositionally biased region" description="Polar residues" evidence="1">
    <location>
        <begin position="1861"/>
        <end position="1873"/>
    </location>
</feature>
<comment type="caution">
    <text evidence="3">The sequence shown here is derived from an EMBL/GenBank/DDBJ whole genome shotgun (WGS) entry which is preliminary data.</text>
</comment>
<feature type="compositionally biased region" description="Basic and acidic residues" evidence="1">
    <location>
        <begin position="920"/>
        <end position="934"/>
    </location>
</feature>
<feature type="region of interest" description="Disordered" evidence="1">
    <location>
        <begin position="2088"/>
        <end position="2135"/>
    </location>
</feature>
<dbReference type="PROSITE" id="PS50097">
    <property type="entry name" value="BTB"/>
    <property type="match status" value="1"/>
</dbReference>
<feature type="compositionally biased region" description="Basic and acidic residues" evidence="1">
    <location>
        <begin position="971"/>
        <end position="981"/>
    </location>
</feature>
<feature type="compositionally biased region" description="Polar residues" evidence="1">
    <location>
        <begin position="1295"/>
        <end position="1314"/>
    </location>
</feature>
<proteinExistence type="predicted"/>
<dbReference type="CDD" id="cd18286">
    <property type="entry name" value="BTB2_POZ_BTBD8"/>
    <property type="match status" value="1"/>
</dbReference>
<dbReference type="InterPro" id="IPR000210">
    <property type="entry name" value="BTB/POZ_dom"/>
</dbReference>
<feature type="compositionally biased region" description="Polar residues" evidence="1">
    <location>
        <begin position="1896"/>
        <end position="1905"/>
    </location>
</feature>
<feature type="compositionally biased region" description="Low complexity" evidence="1">
    <location>
        <begin position="1360"/>
        <end position="1375"/>
    </location>
</feature>
<feature type="compositionally biased region" description="Polar residues" evidence="1">
    <location>
        <begin position="1759"/>
        <end position="1773"/>
    </location>
</feature>
<feature type="compositionally biased region" description="Basic and acidic residues" evidence="1">
    <location>
        <begin position="1797"/>
        <end position="1810"/>
    </location>
</feature>